<evidence type="ECO:0000256" key="3">
    <source>
        <dbReference type="ARBA" id="ARBA00022449"/>
    </source>
</evidence>
<feature type="domain" description="Na+/H+ antiporter NhaC-like C-terminal" evidence="10">
    <location>
        <begin position="233"/>
        <end position="425"/>
    </location>
</feature>
<dbReference type="InterPro" id="IPR052180">
    <property type="entry name" value="NhaC_Na-H+_Antiporter"/>
</dbReference>
<evidence type="ECO:0000313" key="11">
    <source>
        <dbReference type="EMBL" id="PWB08237.1"/>
    </source>
</evidence>
<feature type="domain" description="Na+/H+ antiporter NhaC-like C-terminal" evidence="10">
    <location>
        <begin position="34"/>
        <end position="217"/>
    </location>
</feature>
<keyword evidence="4" id="KW-1003">Cell membrane</keyword>
<evidence type="ECO:0000256" key="6">
    <source>
        <dbReference type="ARBA" id="ARBA00022989"/>
    </source>
</evidence>
<feature type="transmembrane region" description="Helical" evidence="9">
    <location>
        <begin position="236"/>
        <end position="257"/>
    </location>
</feature>
<dbReference type="GO" id="GO:0015297">
    <property type="term" value="F:antiporter activity"/>
    <property type="evidence" value="ECO:0007669"/>
    <property type="project" value="UniProtKB-KW"/>
</dbReference>
<keyword evidence="2" id="KW-0813">Transport</keyword>
<keyword evidence="5 9" id="KW-0812">Transmembrane</keyword>
<evidence type="ECO:0000259" key="10">
    <source>
        <dbReference type="Pfam" id="PF03553"/>
    </source>
</evidence>
<comment type="caution">
    <text evidence="11">The sequence shown here is derived from an EMBL/GenBank/DDBJ whole genome shotgun (WGS) entry which is preliminary data.</text>
</comment>
<comment type="subcellular location">
    <subcellularLocation>
        <location evidence="1">Cell membrane</location>
        <topology evidence="1">Multi-pass membrane protein</topology>
    </subcellularLocation>
</comment>
<dbReference type="AlphaFoldDB" id="A0A2V1IXT9"/>
<evidence type="ECO:0000313" key="12">
    <source>
        <dbReference type="Proteomes" id="UP000244925"/>
    </source>
</evidence>
<protein>
    <submittedName>
        <fullName evidence="11">Sodium:proton antiporter</fullName>
    </submittedName>
</protein>
<sequence length="434" mass="44655">MTHTDLIPSRRGWLALSPMIVFLTLYVAVSAMIGDFYKMPIAVALTAASAWGIGVVMRGGLSDRIGVFSRAAGHSDILYMIWIFVLAGAFASMAKEIGAVDATVALTLRVFPPQLLLPGMFLAACFISLSVGTSVGTVVALAPLAAEMAGAAGAPTAMYVAAVIGGAFFGDNLSFISDTTIAATRTQGCRMDEKFRANIRIVAPAALVSFIAYVFIGSDFTTAMPGLSPAAATPWLIAPYLLIIALAVAGINVAIVLSAGIAATFALGLAGGHDALTLCGYMGAGIDSMGNLIIITLMAAGLLGVIKSAGGIDYLLQRLTARISGARGAQACVAALVGIVNLCTANNTVAIITTGAISRDIARTYGITPRKTASLLDTASCIVQALIPYGAQTLLATALAGISPAAPWSYMVYPWALAVSVGISVAWVRKKREK</sequence>
<proteinExistence type="inferred from homology"/>
<evidence type="ECO:0000256" key="4">
    <source>
        <dbReference type="ARBA" id="ARBA00022475"/>
    </source>
</evidence>
<keyword evidence="7 9" id="KW-0472">Membrane</keyword>
<keyword evidence="3" id="KW-0050">Antiport</keyword>
<name>A0A2V1IXT9_9BACT</name>
<dbReference type="PANTHER" id="PTHR33451:SF5">
    <property type="entry name" value="NA+_H+ ANTIPORTER"/>
    <property type="match status" value="1"/>
</dbReference>
<feature type="transmembrane region" description="Helical" evidence="9">
    <location>
        <begin position="77"/>
        <end position="94"/>
    </location>
</feature>
<dbReference type="PANTHER" id="PTHR33451">
    <property type="entry name" value="MALATE-2H(+)/NA(+)-LACTATE ANTIPORTER"/>
    <property type="match status" value="1"/>
</dbReference>
<evidence type="ECO:0000256" key="5">
    <source>
        <dbReference type="ARBA" id="ARBA00022692"/>
    </source>
</evidence>
<dbReference type="EMBL" id="PUBV01000007">
    <property type="protein sequence ID" value="PWB08237.1"/>
    <property type="molecule type" value="Genomic_DNA"/>
</dbReference>
<feature type="transmembrane region" description="Helical" evidence="9">
    <location>
        <begin position="408"/>
        <end position="428"/>
    </location>
</feature>
<feature type="transmembrane region" description="Helical" evidence="9">
    <location>
        <begin position="264"/>
        <end position="286"/>
    </location>
</feature>
<evidence type="ECO:0000256" key="2">
    <source>
        <dbReference type="ARBA" id="ARBA00022448"/>
    </source>
</evidence>
<keyword evidence="12" id="KW-1185">Reference proteome</keyword>
<dbReference type="RefSeq" id="WP_107035674.1">
    <property type="nucleotide sequence ID" value="NZ_CAOXRM010000115.1"/>
</dbReference>
<reference evidence="12" key="1">
    <citation type="submission" date="2018-02" db="EMBL/GenBank/DDBJ databases">
        <authorList>
            <person name="Clavel T."/>
            <person name="Strowig T."/>
        </authorList>
    </citation>
    <scope>NUCLEOTIDE SEQUENCE [LARGE SCALE GENOMIC DNA]</scope>
    <source>
        <strain evidence="12">DSM 100764</strain>
    </source>
</reference>
<feature type="transmembrane region" description="Helical" evidence="9">
    <location>
        <begin position="115"/>
        <end position="145"/>
    </location>
</feature>
<evidence type="ECO:0000256" key="7">
    <source>
        <dbReference type="ARBA" id="ARBA00023136"/>
    </source>
</evidence>
<dbReference type="GO" id="GO:0005886">
    <property type="term" value="C:plasma membrane"/>
    <property type="evidence" value="ECO:0007669"/>
    <property type="project" value="UniProtKB-SubCell"/>
</dbReference>
<dbReference type="InterPro" id="IPR018461">
    <property type="entry name" value="Na/H_Antiport_NhaC-like_C"/>
</dbReference>
<feature type="transmembrane region" description="Helical" evidence="9">
    <location>
        <begin position="292"/>
        <end position="316"/>
    </location>
</feature>
<feature type="transmembrane region" description="Helical" evidence="9">
    <location>
        <begin position="157"/>
        <end position="176"/>
    </location>
</feature>
<gene>
    <name evidence="11" type="ORF">C5O25_05215</name>
</gene>
<accession>A0A2V1IXT9</accession>
<dbReference type="Pfam" id="PF03553">
    <property type="entry name" value="Na_H_antiporter"/>
    <property type="match status" value="2"/>
</dbReference>
<dbReference type="Proteomes" id="UP000244925">
    <property type="component" value="Unassembled WGS sequence"/>
</dbReference>
<comment type="similarity">
    <text evidence="8">Belongs to the NhaC Na(+)/H(+) (TC 2.A.35) antiporter family.</text>
</comment>
<feature type="transmembrane region" description="Helical" evidence="9">
    <location>
        <begin position="12"/>
        <end position="29"/>
    </location>
</feature>
<organism evidence="11 12">
    <name type="scientific">Paramuribaculum intestinale</name>
    <dbReference type="NCBI Taxonomy" id="2094151"/>
    <lineage>
        <taxon>Bacteria</taxon>
        <taxon>Pseudomonadati</taxon>
        <taxon>Bacteroidota</taxon>
        <taxon>Bacteroidia</taxon>
        <taxon>Bacteroidales</taxon>
        <taxon>Muribaculaceae</taxon>
        <taxon>Paramuribaculum</taxon>
    </lineage>
</organism>
<keyword evidence="6 9" id="KW-1133">Transmembrane helix</keyword>
<feature type="transmembrane region" description="Helical" evidence="9">
    <location>
        <begin position="197"/>
        <end position="216"/>
    </location>
</feature>
<evidence type="ECO:0000256" key="8">
    <source>
        <dbReference type="ARBA" id="ARBA00038435"/>
    </source>
</evidence>
<evidence type="ECO:0000256" key="1">
    <source>
        <dbReference type="ARBA" id="ARBA00004651"/>
    </source>
</evidence>
<evidence type="ECO:0000256" key="9">
    <source>
        <dbReference type="SAM" id="Phobius"/>
    </source>
</evidence>